<dbReference type="Proteomes" id="UP000414233">
    <property type="component" value="Unassembled WGS sequence"/>
</dbReference>
<dbReference type="GO" id="GO:0016758">
    <property type="term" value="F:hexosyltransferase activity"/>
    <property type="evidence" value="ECO:0007669"/>
    <property type="project" value="TreeGrafter"/>
</dbReference>
<evidence type="ECO:0000313" key="3">
    <source>
        <dbReference type="EMBL" id="VVE02405.1"/>
    </source>
</evidence>
<dbReference type="AlphaFoldDB" id="A0A5E4UU12"/>
<accession>A0A5E4UU12</accession>
<evidence type="ECO:0000313" key="4">
    <source>
        <dbReference type="Proteomes" id="UP000414233"/>
    </source>
</evidence>
<gene>
    <name evidence="3" type="ORF">PTE30175_02132</name>
</gene>
<protein>
    <submittedName>
        <fullName evidence="3">Glycosyl transferase family 1</fullName>
    </submittedName>
</protein>
<evidence type="ECO:0000259" key="2">
    <source>
        <dbReference type="Pfam" id="PF13579"/>
    </source>
</evidence>
<reference evidence="3 4" key="1">
    <citation type="submission" date="2019-08" db="EMBL/GenBank/DDBJ databases">
        <authorList>
            <person name="Peeters C."/>
        </authorList>
    </citation>
    <scope>NUCLEOTIDE SEQUENCE [LARGE SCALE GENOMIC DNA]</scope>
    <source>
        <strain evidence="3 4">LMG 30175</strain>
    </source>
</reference>
<feature type="domain" description="Glycosyltransferase subfamily 4-like N-terminal" evidence="2">
    <location>
        <begin position="42"/>
        <end position="190"/>
    </location>
</feature>
<dbReference type="Gene3D" id="3.40.50.2000">
    <property type="entry name" value="Glycogen Phosphorylase B"/>
    <property type="match status" value="2"/>
</dbReference>
<dbReference type="Pfam" id="PF13579">
    <property type="entry name" value="Glyco_trans_4_4"/>
    <property type="match status" value="1"/>
</dbReference>
<dbReference type="PANTHER" id="PTHR45947:SF3">
    <property type="entry name" value="SULFOQUINOVOSYL TRANSFERASE SQD2"/>
    <property type="match status" value="1"/>
</dbReference>
<dbReference type="InterPro" id="IPR050194">
    <property type="entry name" value="Glycosyltransferase_grp1"/>
</dbReference>
<dbReference type="InterPro" id="IPR028098">
    <property type="entry name" value="Glyco_trans_4-like_N"/>
</dbReference>
<dbReference type="RefSeq" id="WP_150697027.1">
    <property type="nucleotide sequence ID" value="NZ_CABPRZ010000007.1"/>
</dbReference>
<organism evidence="3 4">
    <name type="scientific">Pandoraea terrae</name>
    <dbReference type="NCBI Taxonomy" id="1537710"/>
    <lineage>
        <taxon>Bacteria</taxon>
        <taxon>Pseudomonadati</taxon>
        <taxon>Pseudomonadota</taxon>
        <taxon>Betaproteobacteria</taxon>
        <taxon>Burkholderiales</taxon>
        <taxon>Burkholderiaceae</taxon>
        <taxon>Pandoraea</taxon>
    </lineage>
</organism>
<keyword evidence="4" id="KW-1185">Reference proteome</keyword>
<dbReference type="OrthoDB" id="433681at2"/>
<dbReference type="InterPro" id="IPR001296">
    <property type="entry name" value="Glyco_trans_1"/>
</dbReference>
<dbReference type="SUPFAM" id="SSF53756">
    <property type="entry name" value="UDP-Glycosyltransferase/glycogen phosphorylase"/>
    <property type="match status" value="1"/>
</dbReference>
<dbReference type="EMBL" id="CABPRZ010000007">
    <property type="protein sequence ID" value="VVE02405.1"/>
    <property type="molecule type" value="Genomic_DNA"/>
</dbReference>
<dbReference type="PANTHER" id="PTHR45947">
    <property type="entry name" value="SULFOQUINOVOSYL TRANSFERASE SQD2"/>
    <property type="match status" value="1"/>
</dbReference>
<dbReference type="Pfam" id="PF00534">
    <property type="entry name" value="Glycos_transf_1"/>
    <property type="match status" value="1"/>
</dbReference>
<feature type="domain" description="Glycosyl transferase family 1" evidence="1">
    <location>
        <begin position="230"/>
        <end position="388"/>
    </location>
</feature>
<name>A0A5E4UU12_9BURK</name>
<evidence type="ECO:0000259" key="1">
    <source>
        <dbReference type="Pfam" id="PF00534"/>
    </source>
</evidence>
<sequence length="433" mass="46932">MSVPKNDQRGPVTPTDDHCLQPVCEPAQRILHVLPTLARAAGGVAEAVVQLVNHMRPLGCVSEVVCLDAPAASAVTHIDGIVHRLGRGLGFYGLCPKLVRWIRAHAHRFDAVIVHGIWQFHSVAAWLGVLGSATPLYVFPHGMLDPWFQRTYPRKHLKKRVYWALAEAFVFRRAKAVLFTCAGECELARRPFLANSGSLLTVTGFGIGGVPQQWVASSDVFLRAFPALRGKRVVLFLGRLHEKKGCDLLLKAFAEATVLDCDIRLVMAGPGAEAERASLERLAHDLDIADRIVWTGMLEGAIKWGALQAAEVFVLPSHQENFGIAVVEALASGTPVIISEQVNIWREIVRAGAGRICADTEAGVTEALMDWVGDTTAQRRQAMRAAARACFEQSFRIEDAAARLSALLATASSHDGGVGQARHDTVMSEAGPC</sequence>
<keyword evidence="3" id="KW-0808">Transferase</keyword>
<proteinExistence type="predicted"/>